<sequence length="200" mass="22255">MTYNMIETVKTICSTVGLICLCLLVALKGSYLVTPAHAAEVEHANMSNDVVRQSPETIFKFTLPLYDKKKNPNPSEYIFTEEQVHTAYFYHDSKESVLGEASSKPSVPETGVKCSTYGGTVKADFSVPGKVRIRYDIQSYTYKPLPLMEDVKRSSYFPVVTTVRGDEEFPLPSDGHLVYKNSDGNFQIVITPVSDGVITH</sequence>
<reference evidence="2 3" key="1">
    <citation type="submission" date="2016-06" db="EMBL/GenBank/DDBJ databases">
        <title>Acetobacter pasteurianus NBRC 3188 whole genome sequencing project.</title>
        <authorList>
            <person name="Matsutani M."/>
            <person name="Shiwa Y."/>
            <person name="Okamoto-Kainuma A."/>
            <person name="Ishikawa M."/>
            <person name="Koizumi Y."/>
            <person name="Yoshikawa H."/>
            <person name="Yakushi T."/>
            <person name="Matsushita K."/>
        </authorList>
    </citation>
    <scope>NUCLEOTIDE SEQUENCE [LARGE SCALE GENOMIC DNA]</scope>
    <source>
        <strain evidence="2 3">NBRC 3188</strain>
    </source>
</reference>
<dbReference type="AlphaFoldDB" id="A0A401WYU1"/>
<evidence type="ECO:0000313" key="2">
    <source>
        <dbReference type="EMBL" id="GCD54464.1"/>
    </source>
</evidence>
<accession>A0A401WYU1</accession>
<comment type="caution">
    <text evidence="2">The sequence shown here is derived from an EMBL/GenBank/DDBJ whole genome shotgun (WGS) entry which is preliminary data.</text>
</comment>
<gene>
    <name evidence="2" type="ORF">NBRC3188_3161</name>
</gene>
<feature type="signal peptide" evidence="1">
    <location>
        <begin position="1"/>
        <end position="38"/>
    </location>
</feature>
<proteinExistence type="predicted"/>
<evidence type="ECO:0000313" key="3">
    <source>
        <dbReference type="Proteomes" id="UP000287300"/>
    </source>
</evidence>
<name>A0A401WYU1_ACEPA</name>
<keyword evidence="1" id="KW-0732">Signal</keyword>
<organism evidence="2 3">
    <name type="scientific">Acetobacter pasteurianus NBRC 3188</name>
    <dbReference type="NCBI Taxonomy" id="1226663"/>
    <lineage>
        <taxon>Bacteria</taxon>
        <taxon>Pseudomonadati</taxon>
        <taxon>Pseudomonadota</taxon>
        <taxon>Alphaproteobacteria</taxon>
        <taxon>Acetobacterales</taxon>
        <taxon>Acetobacteraceae</taxon>
        <taxon>Acetobacter</taxon>
    </lineage>
</organism>
<dbReference type="Proteomes" id="UP000287300">
    <property type="component" value="Unassembled WGS sequence"/>
</dbReference>
<protein>
    <recommendedName>
        <fullName evidence="4">G5 domain-containing protein</fullName>
    </recommendedName>
</protein>
<evidence type="ECO:0008006" key="4">
    <source>
        <dbReference type="Google" id="ProtNLM"/>
    </source>
</evidence>
<feature type="chain" id="PRO_5019540182" description="G5 domain-containing protein" evidence="1">
    <location>
        <begin position="39"/>
        <end position="200"/>
    </location>
</feature>
<dbReference type="RefSeq" id="WP_099541168.1">
    <property type="nucleotide sequence ID" value="NZ_BDES01000096.1"/>
</dbReference>
<evidence type="ECO:0000256" key="1">
    <source>
        <dbReference type="SAM" id="SignalP"/>
    </source>
</evidence>
<dbReference type="EMBL" id="BDES01000096">
    <property type="protein sequence ID" value="GCD54464.1"/>
    <property type="molecule type" value="Genomic_DNA"/>
</dbReference>